<reference evidence="2 3" key="1">
    <citation type="submission" date="2020-08" db="EMBL/GenBank/DDBJ databases">
        <title>Genome sequence of Rhizobiales bacterium strain IZ6.</title>
        <authorList>
            <person name="Nakai R."/>
            <person name="Naganuma T."/>
        </authorList>
    </citation>
    <scope>NUCLEOTIDE SEQUENCE [LARGE SCALE GENOMIC DNA]</scope>
    <source>
        <strain evidence="2 3">IZ6</strain>
    </source>
</reference>
<dbReference type="SMART" id="SM00460">
    <property type="entry name" value="TGc"/>
    <property type="match status" value="1"/>
</dbReference>
<sequence>MPRLSIRHVTTYRYRRPVSFGEHRMMFRPQESYDQRLIDMRLRITPEPVDLRWIHDVMGNVVALASFGQEADTLTFDSDVLLDHLPANTPDFRMEDYARSYPFTYGPEEMPDLARSIERHYFDPGHEIDRWVRRFLDSDGETPTGQLLMNITHAIKESFVYVGRQEAGTQDPITTLSTGRGSCRDFAVLMMEAVRALGFAARFVSGYLYVPDHAGHIGGGNTHAWVQVYLPGAGWVEFDPTNGIIGNKDLIRVAVARDPRQAIPLWGTWTGNLDDVLGMEVSVDVSEIALDKRRYAAV</sequence>
<dbReference type="AlphaFoldDB" id="A0A6S6QUG1"/>
<dbReference type="PANTHER" id="PTHR33490:SF1">
    <property type="entry name" value="SLL1233 PROTEIN"/>
    <property type="match status" value="1"/>
</dbReference>
<accession>A0A6S6QUG1</accession>
<dbReference type="Pfam" id="PF08379">
    <property type="entry name" value="Bact_transglu_N"/>
    <property type="match status" value="1"/>
</dbReference>
<dbReference type="Pfam" id="PF01841">
    <property type="entry name" value="Transglut_core"/>
    <property type="match status" value="1"/>
</dbReference>
<feature type="domain" description="Transglutaminase-like" evidence="1">
    <location>
        <begin position="175"/>
        <end position="242"/>
    </location>
</feature>
<dbReference type="SUPFAM" id="SSF54001">
    <property type="entry name" value="Cysteine proteinases"/>
    <property type="match status" value="1"/>
</dbReference>
<dbReference type="EMBL" id="AP023361">
    <property type="protein sequence ID" value="BCJ91567.1"/>
    <property type="molecule type" value="Genomic_DNA"/>
</dbReference>
<organism evidence="2 3">
    <name type="scientific">Terrihabitans soli</name>
    <dbReference type="NCBI Taxonomy" id="708113"/>
    <lineage>
        <taxon>Bacteria</taxon>
        <taxon>Pseudomonadati</taxon>
        <taxon>Pseudomonadota</taxon>
        <taxon>Alphaproteobacteria</taxon>
        <taxon>Hyphomicrobiales</taxon>
        <taxon>Terrihabitans</taxon>
    </lineage>
</organism>
<evidence type="ECO:0000259" key="1">
    <source>
        <dbReference type="SMART" id="SM00460"/>
    </source>
</evidence>
<name>A0A6S6QUG1_9HYPH</name>
<dbReference type="InterPro" id="IPR002931">
    <property type="entry name" value="Transglutaminase-like"/>
</dbReference>
<dbReference type="RefSeq" id="WP_222875208.1">
    <property type="nucleotide sequence ID" value="NZ_AP023361.1"/>
</dbReference>
<dbReference type="InterPro" id="IPR013589">
    <property type="entry name" value="Bac_transglu_N"/>
</dbReference>
<dbReference type="InterPro" id="IPR038765">
    <property type="entry name" value="Papain-like_cys_pep_sf"/>
</dbReference>
<dbReference type="KEGG" id="tso:IZ6_23020"/>
<evidence type="ECO:0000313" key="3">
    <source>
        <dbReference type="Proteomes" id="UP000515317"/>
    </source>
</evidence>
<dbReference type="Proteomes" id="UP000515317">
    <property type="component" value="Chromosome"/>
</dbReference>
<protein>
    <submittedName>
        <fullName evidence="2">Transglutaminase</fullName>
    </submittedName>
</protein>
<gene>
    <name evidence="2" type="ORF">IZ6_23020</name>
</gene>
<dbReference type="Gene3D" id="3.10.620.30">
    <property type="match status" value="1"/>
</dbReference>
<proteinExistence type="predicted"/>
<evidence type="ECO:0000313" key="2">
    <source>
        <dbReference type="EMBL" id="BCJ91567.1"/>
    </source>
</evidence>
<keyword evidence="3" id="KW-1185">Reference proteome</keyword>
<dbReference type="PANTHER" id="PTHR33490">
    <property type="entry name" value="BLR5614 PROTEIN-RELATED"/>
    <property type="match status" value="1"/>
</dbReference>